<protein>
    <submittedName>
        <fullName evidence="10">ATP synthase subunit C</fullName>
    </submittedName>
</protein>
<comment type="subcellular location">
    <subcellularLocation>
        <location evidence="1">Membrane</location>
        <topology evidence="1">Multi-pass membrane protein</topology>
    </subcellularLocation>
</comment>
<dbReference type="GO" id="GO:0046961">
    <property type="term" value="F:proton-transporting ATPase activity, rotational mechanism"/>
    <property type="evidence" value="ECO:0007669"/>
    <property type="project" value="InterPro"/>
</dbReference>
<keyword evidence="4 8" id="KW-0812">Transmembrane</keyword>
<organism evidence="10 11">
    <name type="scientific">Finegoldia magna BVS033A4</name>
    <dbReference type="NCBI Taxonomy" id="866773"/>
    <lineage>
        <taxon>Bacteria</taxon>
        <taxon>Bacillati</taxon>
        <taxon>Bacillota</taxon>
        <taxon>Tissierellia</taxon>
        <taxon>Tissierellales</taxon>
        <taxon>Peptoniphilaceae</taxon>
        <taxon>Finegoldia</taxon>
    </lineage>
</organism>
<sequence length="57" mass="5603">GLATIGTGYAVGVVGSSALGAVSEDPSLLGKSLIYVGLAEGIAIYGLVISILILQQL</sequence>
<dbReference type="SUPFAM" id="SSF81333">
    <property type="entry name" value="F1F0 ATP synthase subunit C"/>
    <property type="match status" value="1"/>
</dbReference>
<keyword evidence="7 8" id="KW-0472">Membrane</keyword>
<dbReference type="CDD" id="cd18120">
    <property type="entry name" value="ATP-synt_Vo_Ao_c"/>
    <property type="match status" value="1"/>
</dbReference>
<dbReference type="InterPro" id="IPR035921">
    <property type="entry name" value="F/V-ATP_Csub_sf"/>
</dbReference>
<comment type="caution">
    <text evidence="10">The sequence shown here is derived from an EMBL/GenBank/DDBJ whole genome shotgun (WGS) entry which is preliminary data.</text>
</comment>
<feature type="domain" description="V-ATPase proteolipid subunit C-like" evidence="9">
    <location>
        <begin position="1"/>
        <end position="53"/>
    </location>
</feature>
<dbReference type="PRINTS" id="PR00122">
    <property type="entry name" value="VACATPASE"/>
</dbReference>
<evidence type="ECO:0000256" key="4">
    <source>
        <dbReference type="ARBA" id="ARBA00022692"/>
    </source>
</evidence>
<dbReference type="Pfam" id="PF00137">
    <property type="entry name" value="ATP-synt_C"/>
    <property type="match status" value="1"/>
</dbReference>
<evidence type="ECO:0000256" key="3">
    <source>
        <dbReference type="ARBA" id="ARBA00022448"/>
    </source>
</evidence>
<evidence type="ECO:0000256" key="6">
    <source>
        <dbReference type="ARBA" id="ARBA00023065"/>
    </source>
</evidence>
<keyword evidence="5 8" id="KW-1133">Transmembrane helix</keyword>
<dbReference type="Proteomes" id="UP000003807">
    <property type="component" value="Unassembled WGS sequence"/>
</dbReference>
<dbReference type="InterPro" id="IPR002379">
    <property type="entry name" value="ATPase_proteolipid_c-like_dom"/>
</dbReference>
<reference evidence="10 11" key="1">
    <citation type="submission" date="2010-08" db="EMBL/GenBank/DDBJ databases">
        <authorList>
            <person name="Durkin A.S."/>
            <person name="Madupu R."/>
            <person name="Torralba M."/>
            <person name="Gillis M."/>
            <person name="Methe B."/>
            <person name="Sutton G."/>
            <person name="Nelson K.E."/>
        </authorList>
    </citation>
    <scope>NUCLEOTIDE SEQUENCE [LARGE SCALE GENOMIC DNA]</scope>
    <source>
        <strain evidence="10 11">BVS033A4</strain>
    </source>
</reference>
<proteinExistence type="inferred from homology"/>
<feature type="transmembrane region" description="Helical" evidence="8">
    <location>
        <begin position="33"/>
        <end position="54"/>
    </location>
</feature>
<name>E1KXX7_FINMA</name>
<dbReference type="InterPro" id="IPR000245">
    <property type="entry name" value="ATPase_proteolipid_csu"/>
</dbReference>
<keyword evidence="6" id="KW-0406">Ion transport</keyword>
<evidence type="ECO:0000313" key="10">
    <source>
        <dbReference type="EMBL" id="EFL54154.1"/>
    </source>
</evidence>
<dbReference type="EMBL" id="AEDP01000030">
    <property type="protein sequence ID" value="EFL54154.1"/>
    <property type="molecule type" value="Genomic_DNA"/>
</dbReference>
<evidence type="ECO:0000259" key="9">
    <source>
        <dbReference type="Pfam" id="PF00137"/>
    </source>
</evidence>
<evidence type="ECO:0000313" key="11">
    <source>
        <dbReference type="Proteomes" id="UP000003807"/>
    </source>
</evidence>
<keyword evidence="3" id="KW-0813">Transport</keyword>
<accession>E1KXX7</accession>
<dbReference type="RefSeq" id="WP_002839947.1">
    <property type="nucleotide sequence ID" value="NZ_AEDP01000030.1"/>
</dbReference>
<evidence type="ECO:0000256" key="7">
    <source>
        <dbReference type="ARBA" id="ARBA00023136"/>
    </source>
</evidence>
<evidence type="ECO:0000256" key="2">
    <source>
        <dbReference type="ARBA" id="ARBA00007296"/>
    </source>
</evidence>
<feature type="non-terminal residue" evidence="10">
    <location>
        <position position="1"/>
    </location>
</feature>
<evidence type="ECO:0000256" key="8">
    <source>
        <dbReference type="SAM" id="Phobius"/>
    </source>
</evidence>
<dbReference type="Gene3D" id="1.20.120.610">
    <property type="entry name" value="lithium bound rotor ring of v- atpase"/>
    <property type="match status" value="1"/>
</dbReference>
<gene>
    <name evidence="10" type="ORF">HMPREF9289_1140</name>
</gene>
<dbReference type="GO" id="GO:0033179">
    <property type="term" value="C:proton-transporting V-type ATPase, V0 domain"/>
    <property type="evidence" value="ECO:0007669"/>
    <property type="project" value="InterPro"/>
</dbReference>
<comment type="similarity">
    <text evidence="2">Belongs to the V-ATPase proteolipid subunit family.</text>
</comment>
<dbReference type="AlphaFoldDB" id="E1KXX7"/>
<evidence type="ECO:0000256" key="1">
    <source>
        <dbReference type="ARBA" id="ARBA00004141"/>
    </source>
</evidence>
<evidence type="ECO:0000256" key="5">
    <source>
        <dbReference type="ARBA" id="ARBA00022989"/>
    </source>
</evidence>